<dbReference type="EMBL" id="JQJC01000024">
    <property type="protein sequence ID" value="KGN93691.1"/>
    <property type="molecule type" value="Genomic_DNA"/>
</dbReference>
<comment type="caution">
    <text evidence="1">The sequence shown here is derived from an EMBL/GenBank/DDBJ whole genome shotgun (WGS) entry which is preliminary data.</text>
</comment>
<name>A0AB34PF79_9PORP</name>
<dbReference type="Proteomes" id="UP000030136">
    <property type="component" value="Unassembled WGS sequence"/>
</dbReference>
<evidence type="ECO:0000313" key="2">
    <source>
        <dbReference type="Proteomes" id="UP000030136"/>
    </source>
</evidence>
<protein>
    <submittedName>
        <fullName evidence="1">Uncharacterized protein</fullName>
    </submittedName>
</protein>
<evidence type="ECO:0000313" key="1">
    <source>
        <dbReference type="EMBL" id="KGN93691.1"/>
    </source>
</evidence>
<accession>A0AB34PF79</accession>
<organism evidence="1 2">
    <name type="scientific">Porphyromonas crevioricanis</name>
    <dbReference type="NCBI Taxonomy" id="393921"/>
    <lineage>
        <taxon>Bacteria</taxon>
        <taxon>Pseudomonadati</taxon>
        <taxon>Bacteroidota</taxon>
        <taxon>Bacteroidia</taxon>
        <taxon>Bacteroidales</taxon>
        <taxon>Porphyromonadaceae</taxon>
        <taxon>Porphyromonas</taxon>
    </lineage>
</organism>
<proteinExistence type="predicted"/>
<dbReference type="RefSeq" id="WP_023938670.1">
    <property type="nucleotide sequence ID" value="NZ_FUXH01000024.1"/>
</dbReference>
<dbReference type="AlphaFoldDB" id="A0AB34PF79"/>
<sequence length="72" mass="8382">MITIGMAANESRASIMRIYRQSMCHPETTNIKLLFSVIIERLVFEQLHEYRLLCSCEHFSFLGSGDEKLMIQ</sequence>
<reference evidence="1 2" key="1">
    <citation type="submission" date="2014-08" db="EMBL/GenBank/DDBJ databases">
        <title>Porphyromonas crevioricanis strain:COT-253_OH1447 Genome sequencing.</title>
        <authorList>
            <person name="Wallis C."/>
            <person name="Deusch O."/>
            <person name="O'Flynn C."/>
            <person name="Davis I."/>
            <person name="Jospin G."/>
            <person name="Darling A.E."/>
            <person name="Coil D.A."/>
            <person name="Alexiev A."/>
            <person name="Horsfall A."/>
            <person name="Kirkwood N."/>
            <person name="Harris S."/>
            <person name="Eisen J.A."/>
        </authorList>
    </citation>
    <scope>NUCLEOTIDE SEQUENCE [LARGE SCALE GENOMIC DNA]</scope>
    <source>
        <strain evidence="2">COT-253 OH1447</strain>
    </source>
</reference>
<gene>
    <name evidence="1" type="ORF">HQ38_08610</name>
</gene>